<dbReference type="Proteomes" id="UP000031030">
    <property type="component" value="Unassembled WGS sequence"/>
</dbReference>
<dbReference type="Gene3D" id="3.40.640.10">
    <property type="entry name" value="Type I PLP-dependent aspartate aminotransferase-like (Major domain)"/>
    <property type="match status" value="1"/>
</dbReference>
<reference evidence="2 3" key="1">
    <citation type="submission" date="2014-11" db="EMBL/GenBank/DDBJ databases">
        <title>Genome sequence of Microbacterium mangrovi MUSC 115(T).</title>
        <authorList>
            <person name="Lee L.-H."/>
        </authorList>
    </citation>
    <scope>NUCLEOTIDE SEQUENCE [LARGE SCALE GENOMIC DNA]</scope>
    <source>
        <strain evidence="2 3">MUSC 115</strain>
    </source>
</reference>
<name>A0A0B2AA75_9MICO</name>
<dbReference type="PANTHER" id="PTHR43586">
    <property type="entry name" value="CYSTEINE DESULFURASE"/>
    <property type="match status" value="1"/>
</dbReference>
<accession>A0A0B2AA75</accession>
<protein>
    <submittedName>
        <fullName evidence="2">Aminotransferase class V</fullName>
    </submittedName>
</protein>
<sequence>MTDLASFLVSFEEEPGYLDWARFGPLSASVRSELLADAELLATGRRAGIELVAEGEGRARELIGELTGRRADHVALQPSTGAGLMQVLFGLRGGILLSRREFPAFPIAVQRAADAFGVASPHWIDPEDGFVTVDAVREALTDDVVAVGVSLVDYQTGYLADLAGLREAIGDRLLIVDAVQGFGTVDVDYSAADVVCGNGYKWLRAGRGTGYSVFSDRALDRLAPVFSGAAGAAPEAAAHAGSPAPAAARSARGFTVGRDDELAVTRLAAALTEIRDAGVGAIAREVTDRADALLACADRYGIPVITPRDTARRAGIVTLEPAPSDAARLAAALTNSGLTVTARAGRLRLAAHAGTGADTIALLDDALAAYSSDQVW</sequence>
<evidence type="ECO:0000313" key="2">
    <source>
        <dbReference type="EMBL" id="KHK98467.1"/>
    </source>
</evidence>
<keyword evidence="2" id="KW-0032">Aminotransferase</keyword>
<dbReference type="STRING" id="1348253.LK09_05580"/>
<dbReference type="AlphaFoldDB" id="A0A0B2AA75"/>
<dbReference type="RefSeq" id="WP_039397002.1">
    <property type="nucleotide sequence ID" value="NZ_JTDK01000006.1"/>
</dbReference>
<dbReference type="InterPro" id="IPR015422">
    <property type="entry name" value="PyrdxlP-dep_Trfase_small"/>
</dbReference>
<dbReference type="InterPro" id="IPR000192">
    <property type="entry name" value="Aminotrans_V_dom"/>
</dbReference>
<dbReference type="SUPFAM" id="SSF53383">
    <property type="entry name" value="PLP-dependent transferases"/>
    <property type="match status" value="1"/>
</dbReference>
<dbReference type="EMBL" id="JTDK01000006">
    <property type="protein sequence ID" value="KHK98467.1"/>
    <property type="molecule type" value="Genomic_DNA"/>
</dbReference>
<dbReference type="InterPro" id="IPR015421">
    <property type="entry name" value="PyrdxlP-dep_Trfase_major"/>
</dbReference>
<dbReference type="GO" id="GO:0008483">
    <property type="term" value="F:transaminase activity"/>
    <property type="evidence" value="ECO:0007669"/>
    <property type="project" value="UniProtKB-KW"/>
</dbReference>
<gene>
    <name evidence="2" type="ORF">LK09_05580</name>
</gene>
<dbReference type="Pfam" id="PF00266">
    <property type="entry name" value="Aminotran_5"/>
    <property type="match status" value="1"/>
</dbReference>
<proteinExistence type="predicted"/>
<evidence type="ECO:0000313" key="3">
    <source>
        <dbReference type="Proteomes" id="UP000031030"/>
    </source>
</evidence>
<dbReference type="Gene3D" id="3.90.1150.10">
    <property type="entry name" value="Aspartate Aminotransferase, domain 1"/>
    <property type="match status" value="1"/>
</dbReference>
<feature type="domain" description="Aminotransferase class V" evidence="1">
    <location>
        <begin position="92"/>
        <end position="342"/>
    </location>
</feature>
<dbReference type="InterPro" id="IPR015424">
    <property type="entry name" value="PyrdxlP-dep_Trfase"/>
</dbReference>
<evidence type="ECO:0000259" key="1">
    <source>
        <dbReference type="Pfam" id="PF00266"/>
    </source>
</evidence>
<dbReference type="OrthoDB" id="4743071at2"/>
<keyword evidence="2" id="KW-0808">Transferase</keyword>
<dbReference type="PANTHER" id="PTHR43586:SF15">
    <property type="entry name" value="BLR3095 PROTEIN"/>
    <property type="match status" value="1"/>
</dbReference>
<comment type="caution">
    <text evidence="2">The sequence shown here is derived from an EMBL/GenBank/DDBJ whole genome shotgun (WGS) entry which is preliminary data.</text>
</comment>
<keyword evidence="3" id="KW-1185">Reference proteome</keyword>
<organism evidence="2 3">
    <name type="scientific">Microbacterium mangrovi</name>
    <dbReference type="NCBI Taxonomy" id="1348253"/>
    <lineage>
        <taxon>Bacteria</taxon>
        <taxon>Bacillati</taxon>
        <taxon>Actinomycetota</taxon>
        <taxon>Actinomycetes</taxon>
        <taxon>Micrococcales</taxon>
        <taxon>Microbacteriaceae</taxon>
        <taxon>Microbacterium</taxon>
    </lineage>
</organism>